<dbReference type="Pfam" id="PF01660">
    <property type="entry name" value="Vmethyltransf"/>
    <property type="match status" value="1"/>
</dbReference>
<dbReference type="InterPro" id="IPR027351">
    <property type="entry name" value="(+)RNA_virus_helicase_core_dom"/>
</dbReference>
<dbReference type="InterPro" id="IPR027417">
    <property type="entry name" value="P-loop_NTPase"/>
</dbReference>
<evidence type="ECO:0000313" key="10">
    <source>
        <dbReference type="EMBL" id="QBS17031.1"/>
    </source>
</evidence>
<dbReference type="CDD" id="cd23245">
    <property type="entry name" value="Betaflexiviridae_RdRp"/>
    <property type="match status" value="1"/>
</dbReference>
<keyword evidence="6" id="KW-0067">ATP-binding</keyword>
<dbReference type="GO" id="GO:0006396">
    <property type="term" value="P:RNA processing"/>
    <property type="evidence" value="ECO:0007669"/>
    <property type="project" value="InterPro"/>
</dbReference>
<dbReference type="GO" id="GO:0003968">
    <property type="term" value="F:RNA-directed RNA polymerase activity"/>
    <property type="evidence" value="ECO:0007669"/>
    <property type="project" value="UniProtKB-KW"/>
</dbReference>
<evidence type="ECO:0000256" key="1">
    <source>
        <dbReference type="ARBA" id="ARBA00022484"/>
    </source>
</evidence>
<accession>A0A6B7GCB9</accession>
<evidence type="ECO:0000259" key="8">
    <source>
        <dbReference type="PROSITE" id="PS50507"/>
    </source>
</evidence>
<reference evidence="10" key="1">
    <citation type="journal article" date="2019" name="Acta Virol.">
        <title>Zostera virus T - a novel virus of the genus Tepovirus identified in the eelgrass, Zostera muelleri.</title>
        <authorList>
            <person name="Goh C.J."/>
            <person name="Park D."/>
            <person name="Lee J.S."/>
            <person name="Davey P.A."/>
            <person name="Pernice M."/>
            <person name="Ralph P.J."/>
            <person name="Hahn Y."/>
        </authorList>
    </citation>
    <scope>NUCLEOTIDE SEQUENCE</scope>
    <source>
        <strain evidence="10">Z3</strain>
    </source>
</reference>
<dbReference type="GO" id="GO:0016787">
    <property type="term" value="F:hydrolase activity"/>
    <property type="evidence" value="ECO:0007669"/>
    <property type="project" value="UniProtKB-KW"/>
</dbReference>
<dbReference type="GO" id="GO:0006351">
    <property type="term" value="P:DNA-templated transcription"/>
    <property type="evidence" value="ECO:0007669"/>
    <property type="project" value="InterPro"/>
</dbReference>
<evidence type="ECO:0000256" key="2">
    <source>
        <dbReference type="ARBA" id="ARBA00022679"/>
    </source>
</evidence>
<gene>
    <name evidence="10" type="primary">REP</name>
</gene>
<dbReference type="GO" id="GO:0008174">
    <property type="term" value="F:mRNA methyltransferase activity"/>
    <property type="evidence" value="ECO:0007669"/>
    <property type="project" value="UniProtKB-UniRule"/>
</dbReference>
<dbReference type="Pfam" id="PF01443">
    <property type="entry name" value="Viral_helicase1"/>
    <property type="match status" value="1"/>
</dbReference>
<dbReference type="Gene3D" id="3.40.50.300">
    <property type="entry name" value="P-loop containing nucleotide triphosphate hydrolases"/>
    <property type="match status" value="1"/>
</dbReference>
<dbReference type="PROSITE" id="PS50507">
    <property type="entry name" value="RDRP_SSRNA_POS"/>
    <property type="match status" value="1"/>
</dbReference>
<evidence type="ECO:0000256" key="4">
    <source>
        <dbReference type="ARBA" id="ARBA00022741"/>
    </source>
</evidence>
<dbReference type="GO" id="GO:0005524">
    <property type="term" value="F:ATP binding"/>
    <property type="evidence" value="ECO:0007669"/>
    <property type="project" value="UniProtKB-KW"/>
</dbReference>
<protein>
    <submittedName>
        <fullName evidence="10">Replicase polyprotein</fullName>
    </submittedName>
</protein>
<dbReference type="GO" id="GO:0003723">
    <property type="term" value="F:RNA binding"/>
    <property type="evidence" value="ECO:0007669"/>
    <property type="project" value="InterPro"/>
</dbReference>
<name>A0A6B7GCB9_9VIRU</name>
<evidence type="ECO:0000256" key="6">
    <source>
        <dbReference type="ARBA" id="ARBA00022840"/>
    </source>
</evidence>
<dbReference type="SUPFAM" id="SSF56672">
    <property type="entry name" value="DNA/RNA polymerases"/>
    <property type="match status" value="1"/>
</dbReference>
<dbReference type="InterPro" id="IPR007094">
    <property type="entry name" value="RNA-dir_pol_PSvirus"/>
</dbReference>
<evidence type="ECO:0000256" key="7">
    <source>
        <dbReference type="ARBA" id="ARBA00022953"/>
    </source>
</evidence>
<dbReference type="Pfam" id="PF00978">
    <property type="entry name" value="RdRP_2"/>
    <property type="match status" value="1"/>
</dbReference>
<keyword evidence="2" id="KW-0808">Transferase</keyword>
<keyword evidence="1" id="KW-0696">RNA-directed RNA polymerase</keyword>
<dbReference type="InterPro" id="IPR001788">
    <property type="entry name" value="RNA-dep_RNA_pol_alsuvir"/>
</dbReference>
<keyword evidence="3" id="KW-0548">Nucleotidyltransferase</keyword>
<evidence type="ECO:0000259" key="9">
    <source>
        <dbReference type="PROSITE" id="PS51743"/>
    </source>
</evidence>
<feature type="domain" description="RdRp catalytic" evidence="8">
    <location>
        <begin position="1572"/>
        <end position="1679"/>
    </location>
</feature>
<dbReference type="GO" id="GO:0039694">
    <property type="term" value="P:viral RNA genome replication"/>
    <property type="evidence" value="ECO:0007669"/>
    <property type="project" value="InterPro"/>
</dbReference>
<dbReference type="InterPro" id="IPR043502">
    <property type="entry name" value="DNA/RNA_pol_sf"/>
</dbReference>
<sequence>MAFSYRTPAQELLSCLPSEDQTRVNDPSVTSLCFQEKNSSSYYSYNLSDCQKMFCSKVGVPLSVQLFKVHPHPYCKTMENFLLYDNLYHYRSIIDNYVSIKVDKVNLLKRGGHRNGFVKIINRVIADRDVLRYGPCGYNKEFMCEDFLSGEKGKSWFFHDELHHWNLEDLKKFIRRANPERMLATLVIPPEIFQLKNSMNPSFYDYEIIKRNDQDQSVSFNFYPDGSRESAYFQKTYDFWFKMKHLNIDGQFYTISFMRSIKCHHMILIEKGKLKTNPYYVSDFAECINAKMIGFSRISHESIPIRELVFKREIIYLMSLKKPDMHSATAKLRMLSSEDYTTGELLFFNALACEIDSVKGLHTDVSLLKHVQMAMLRSFPKRVRNHFCKGYKESDFEQMLMNSSGFQVKIKRCEYPRNYLVKTLESFLSSDELESESEDEISTKEDGRKEQLRIDSRGEGQYLYNKKTLFCEKELPNKRIRDIRIKERIKEKENIVKKNNRIRELIDRRECSLSILEERSVEEMMYILPLIFRSKNKKFKINFCNLYLGPNEILVFSRKTMSYHYREGDKLLNSKSFKDIETEEKERKNRENFLKKMFKQNEIEDVEMEEENFEEENVDLRCFSIGECSGSRQIEKGLNDIFDCSTDESIDEIEAEIENNRFKCSDNFNDGLRGLFKSKETLVQENLNAIYISKIESASISIKEKKFVSNELLMEPEKILNRETNSSLVLKLNKEGKFESSFLKKKEIDSDCIEVLQLKGHVVLSVNESGTYVNRSFKSEEIEKIKLNEKTSFEFRNFEEEDAIIMVMFKQTHRADGSSVDSLKVRHRELPSNLYEITQNLVNGCFIDCLCDFLKMSRCQTISVMYSYDDAILDLIVNDKGFTVAEMINILIKMDIPGVIFDGSKNIRYLEHGSYTDIFLRVREDHVSMESLMCDETGTLNIDESLEMSGANRVHPSYSVERARICMKSLQEGATGIVLTKFKFEFNKILPNHSNKTFCISGFAGSGKSRGIQDLCCGILNSENVILISPRSNLRNDWENKIKNGLNNQNFKIKLRTYETGIIEINKRRDYTNDKPIIIIDEVSLLPGGYIDLINSLIPEGSTMVLIFDPLQSSYYSPKAAHHSLPDIFEPLYGQSFDYKYYSYRFGDLFKVEGLSMMGGMEISEHHMKVFKQPEAVKKILNDPIFISPSEAKANELRRYGDSYTFGTSQGLTFDFVVISIDMDGPLVSNAHWMVALTRARKGFAFVVCSSITLNDFKAKVKTKIIGKVLNRTIVSKDFMRASGGKIMDHANLIGDSKKGRTREEFEDTLENDPWIKTQLVFLESPELQKEETNEMVFKSSPPRTHLMISNEGNAFINGPHLNKAREFREFKGRGMWSEQFDDCRKERKFRYNRAETFETIYPNHNGTDSLTMWAAIKKRLKMSDPYTERRKLERLMSTGKSLFEIFRKEYGLRRDVRINRDEIYADFIDRRLNKSKALISAHSERSDPDWVCNHFFLFMKTQLCTKYEKRFSDAKAGQTLACFSHSVLTRFGVPIKEVEEKMRFCLKDNIYIHSGKKLDELNNWCIKYATGYGTDSDYESFDRSQDALILAFEIHLLEFFGWTKDLIYDYISIKLRLGCRLGNLAIMRFTGEFGTFFLNTCCNMLFTCLRYKFDSKTPFAFAGDDMFSPKRLDVRYDREFLLKRFSLKAKVSFSRKPMFCGWRMSKYGIVKEPRLVLERFEIAKERGILKECLINYCLEVSFAYRLGDKLYEVIDNIEDQQELVRFVVKKKHLLPPKVRKEFESYDHEFGGCESVQEEGECNRVHSFGCGLECNL</sequence>
<dbReference type="GO" id="GO:0016556">
    <property type="term" value="P:mRNA modification"/>
    <property type="evidence" value="ECO:0007669"/>
    <property type="project" value="InterPro"/>
</dbReference>
<proteinExistence type="predicted"/>
<dbReference type="InterPro" id="IPR002588">
    <property type="entry name" value="Alphavirus-like_MT_dom"/>
</dbReference>
<evidence type="ECO:0000256" key="3">
    <source>
        <dbReference type="ARBA" id="ARBA00022695"/>
    </source>
</evidence>
<evidence type="ECO:0000256" key="5">
    <source>
        <dbReference type="ARBA" id="ARBA00022801"/>
    </source>
</evidence>
<dbReference type="EMBL" id="MK514428">
    <property type="protein sequence ID" value="QBS17031.1"/>
    <property type="molecule type" value="Genomic_RNA"/>
</dbReference>
<dbReference type="SUPFAM" id="SSF52540">
    <property type="entry name" value="P-loop containing nucleoside triphosphate hydrolases"/>
    <property type="match status" value="1"/>
</dbReference>
<dbReference type="PROSITE" id="PS51743">
    <property type="entry name" value="ALPHAVIRUS_MT"/>
    <property type="match status" value="1"/>
</dbReference>
<keyword evidence="5" id="KW-0378">Hydrolase</keyword>
<feature type="domain" description="Alphavirus-like MT" evidence="9">
    <location>
        <begin position="63"/>
        <end position="241"/>
    </location>
</feature>
<keyword evidence="4" id="KW-0547">Nucleotide-binding</keyword>
<keyword evidence="7" id="KW-0693">Viral RNA replication</keyword>
<organism evidence="10">
    <name type="scientific">Zostera virus T</name>
    <dbReference type="NCBI Taxonomy" id="2562808"/>
    <lineage>
        <taxon>Viruses</taxon>
        <taxon>Riboviria</taxon>
        <taxon>Orthornavirae</taxon>
        <taxon>Kitrinoviricota</taxon>
        <taxon>Alsuviricetes</taxon>
        <taxon>Tymovirales</taxon>
        <taxon>Betaflexiviridae</taxon>
        <taxon>Trivirinae</taxon>
        <taxon>Tepovirus</taxon>
        <taxon>Tepovirus tafzosterae</taxon>
        <taxon>Tepovirus ZoVT</taxon>
    </lineage>
</organism>